<reference evidence="2" key="1">
    <citation type="journal article" date="2019" name="Int. J. Syst. Evol. Microbiol.">
        <title>The Global Catalogue of Microorganisms (GCM) 10K type strain sequencing project: providing services to taxonomists for standard genome sequencing and annotation.</title>
        <authorList>
            <consortium name="The Broad Institute Genomics Platform"/>
            <consortium name="The Broad Institute Genome Sequencing Center for Infectious Disease"/>
            <person name="Wu L."/>
            <person name="Ma J."/>
        </authorList>
    </citation>
    <scope>NUCLEOTIDE SEQUENCE [LARGE SCALE GENOMIC DNA]</scope>
    <source>
        <strain evidence="2">CGMCC 1.15439</strain>
    </source>
</reference>
<gene>
    <name evidence="1" type="ORF">GCM10010981_20790</name>
</gene>
<evidence type="ECO:0000313" key="1">
    <source>
        <dbReference type="EMBL" id="GGA31518.1"/>
    </source>
</evidence>
<accession>A0ABQ1FUX2</accession>
<dbReference type="Proteomes" id="UP000620046">
    <property type="component" value="Unassembled WGS sequence"/>
</dbReference>
<evidence type="ECO:0000313" key="2">
    <source>
        <dbReference type="Proteomes" id="UP000620046"/>
    </source>
</evidence>
<keyword evidence="2" id="KW-1185">Reference proteome</keyword>
<dbReference type="EMBL" id="BMJA01000001">
    <property type="protein sequence ID" value="GGA31518.1"/>
    <property type="molecule type" value="Genomic_DNA"/>
</dbReference>
<proteinExistence type="predicted"/>
<protein>
    <submittedName>
        <fullName evidence="1">Uncharacterized protein</fullName>
    </submittedName>
</protein>
<comment type="caution">
    <text evidence="1">The sequence shown here is derived from an EMBL/GenBank/DDBJ whole genome shotgun (WGS) entry which is preliminary data.</text>
</comment>
<dbReference type="RefSeq" id="WP_188794121.1">
    <property type="nucleotide sequence ID" value="NZ_BMJA01000001.1"/>
</dbReference>
<organism evidence="1 2">
    <name type="scientific">Dyella nitratireducens</name>
    <dbReference type="NCBI Taxonomy" id="1849580"/>
    <lineage>
        <taxon>Bacteria</taxon>
        <taxon>Pseudomonadati</taxon>
        <taxon>Pseudomonadota</taxon>
        <taxon>Gammaproteobacteria</taxon>
        <taxon>Lysobacterales</taxon>
        <taxon>Rhodanobacteraceae</taxon>
        <taxon>Dyella</taxon>
    </lineage>
</organism>
<name>A0ABQ1FUX2_9GAMM</name>
<sequence length="117" mass="13072">MDNLVMDIQFNYSLYSDAFNKSLYPSETSSVCPCADKVKNPEYGVKDEQSGMNVGRYRITDPSGNVWVGEDPFELGRDGKVVSVQFKSSHVNNNTVYCDYQLKVGDALSGVRLTLEK</sequence>